<sequence length="43" mass="4960">MGLIPYKNEEYLDWSDERNVERMRAAIKDVEGKLGEDHPAIIG</sequence>
<reference evidence="1" key="1">
    <citation type="submission" date="2020-02" db="EMBL/GenBank/DDBJ databases">
        <authorList>
            <person name="Meier V. D."/>
        </authorList>
    </citation>
    <scope>NUCLEOTIDE SEQUENCE</scope>
    <source>
        <strain evidence="1">AVDCRST_MAG12</strain>
    </source>
</reference>
<accession>A0A6J4SWS9</accession>
<gene>
    <name evidence="1" type="ORF">AVDCRST_MAG12-3032</name>
</gene>
<dbReference type="AlphaFoldDB" id="A0A6J4SWS9"/>
<feature type="non-terminal residue" evidence="1">
    <location>
        <position position="43"/>
    </location>
</feature>
<proteinExistence type="predicted"/>
<evidence type="ECO:0000313" key="1">
    <source>
        <dbReference type="EMBL" id="CAA9507332.1"/>
    </source>
</evidence>
<dbReference type="EMBL" id="CADCVK010000424">
    <property type="protein sequence ID" value="CAA9507332.1"/>
    <property type="molecule type" value="Genomic_DNA"/>
</dbReference>
<name>A0A6J4SWS9_9ACTN</name>
<organism evidence="1">
    <name type="scientific">uncultured Rubrobacteraceae bacterium</name>
    <dbReference type="NCBI Taxonomy" id="349277"/>
    <lineage>
        <taxon>Bacteria</taxon>
        <taxon>Bacillati</taxon>
        <taxon>Actinomycetota</taxon>
        <taxon>Rubrobacteria</taxon>
        <taxon>Rubrobacterales</taxon>
        <taxon>Rubrobacteraceae</taxon>
        <taxon>environmental samples</taxon>
    </lineage>
</organism>
<protein>
    <submittedName>
        <fullName evidence="1">Uncharacterized protein</fullName>
    </submittedName>
</protein>